<organism evidence="1">
    <name type="scientific">Rhipicephalus appendiculatus</name>
    <name type="common">Brown ear tick</name>
    <dbReference type="NCBI Taxonomy" id="34631"/>
    <lineage>
        <taxon>Eukaryota</taxon>
        <taxon>Metazoa</taxon>
        <taxon>Ecdysozoa</taxon>
        <taxon>Arthropoda</taxon>
        <taxon>Chelicerata</taxon>
        <taxon>Arachnida</taxon>
        <taxon>Acari</taxon>
        <taxon>Parasitiformes</taxon>
        <taxon>Ixodida</taxon>
        <taxon>Ixodoidea</taxon>
        <taxon>Ixodidae</taxon>
        <taxon>Rhipicephalinae</taxon>
        <taxon>Rhipicephalus</taxon>
        <taxon>Rhipicephalus</taxon>
    </lineage>
</organism>
<proteinExistence type="predicted"/>
<dbReference type="EMBL" id="GEDV01001027">
    <property type="protein sequence ID" value="JAP87530.1"/>
    <property type="molecule type" value="Transcribed_RNA"/>
</dbReference>
<feature type="non-terminal residue" evidence="1">
    <location>
        <position position="1"/>
    </location>
</feature>
<dbReference type="AlphaFoldDB" id="A0A131Z9P3"/>
<name>A0A131Z9P3_RHIAP</name>
<protein>
    <submittedName>
        <fullName evidence="1">Tick transposon</fullName>
    </submittedName>
</protein>
<reference evidence="1" key="1">
    <citation type="journal article" date="2016" name="Ticks Tick Borne Dis.">
        <title>De novo assembly and annotation of the salivary gland transcriptome of Rhipicephalus appendiculatus male and female ticks during blood feeding.</title>
        <authorList>
            <person name="de Castro M.H."/>
            <person name="de Klerk D."/>
            <person name="Pienaar R."/>
            <person name="Latif A.A."/>
            <person name="Rees D.J."/>
            <person name="Mans B.J."/>
        </authorList>
    </citation>
    <scope>NUCLEOTIDE SEQUENCE</scope>
    <source>
        <tissue evidence="1">Salivary glands</tissue>
    </source>
</reference>
<evidence type="ECO:0000313" key="1">
    <source>
        <dbReference type="EMBL" id="JAP87530.1"/>
    </source>
</evidence>
<sequence>QTGRCLNGRLREHHCNVGGVAGGFLAVHCGRCGCVPLFDTCRVLSRSGGRLAREMVEAGEIERLGGMCVGVPSIALTGREFVFLGVCHDAWWCCCCFCAADVLMVCPVGGVEIAGMDC</sequence>
<accession>A0A131Z9P3</accession>